<dbReference type="PATRIC" id="fig|1321818.3.peg.2743"/>
<keyword evidence="3" id="KW-1185">Reference proteome</keyword>
<protein>
    <submittedName>
        <fullName evidence="2">Uncharacterized protein</fullName>
    </submittedName>
</protein>
<dbReference type="EMBL" id="AWSE01000323">
    <property type="protein sequence ID" value="ERH20386.1"/>
    <property type="molecule type" value="Genomic_DNA"/>
</dbReference>
<dbReference type="HOGENOM" id="CLU_2766594_0_0_11"/>
<name>U1QDJ8_9ACTO</name>
<organism evidence="2 3">
    <name type="scientific">Actinomyces johnsonii F0542</name>
    <dbReference type="NCBI Taxonomy" id="1321818"/>
    <lineage>
        <taxon>Bacteria</taxon>
        <taxon>Bacillati</taxon>
        <taxon>Actinomycetota</taxon>
        <taxon>Actinomycetes</taxon>
        <taxon>Actinomycetales</taxon>
        <taxon>Actinomycetaceae</taxon>
        <taxon>Actinomyces</taxon>
    </lineage>
</organism>
<comment type="caution">
    <text evidence="2">The sequence shown here is derived from an EMBL/GenBank/DDBJ whole genome shotgun (WGS) entry which is preliminary data.</text>
</comment>
<evidence type="ECO:0000313" key="3">
    <source>
        <dbReference type="Proteomes" id="UP000016536"/>
    </source>
</evidence>
<reference evidence="2 3" key="1">
    <citation type="submission" date="2013-08" db="EMBL/GenBank/DDBJ databases">
        <authorList>
            <person name="Weinstock G."/>
            <person name="Sodergren E."/>
            <person name="Wylie T."/>
            <person name="Fulton L."/>
            <person name="Fulton R."/>
            <person name="Fronick C."/>
            <person name="O'Laughlin M."/>
            <person name="Godfrey J."/>
            <person name="Miner T."/>
            <person name="Herter B."/>
            <person name="Appelbaum E."/>
            <person name="Cordes M."/>
            <person name="Lek S."/>
            <person name="Wollam A."/>
            <person name="Pepin K.H."/>
            <person name="Palsikar V.B."/>
            <person name="Mitreva M."/>
            <person name="Wilson R.K."/>
        </authorList>
    </citation>
    <scope>NUCLEOTIDE SEQUENCE [LARGE SCALE GENOMIC DNA]</scope>
    <source>
        <strain evidence="2 3">F0542</strain>
    </source>
</reference>
<dbReference type="Proteomes" id="UP000016536">
    <property type="component" value="Unassembled WGS sequence"/>
</dbReference>
<feature type="region of interest" description="Disordered" evidence="1">
    <location>
        <begin position="1"/>
        <end position="69"/>
    </location>
</feature>
<proteinExistence type="predicted"/>
<evidence type="ECO:0000256" key="1">
    <source>
        <dbReference type="SAM" id="MobiDB-lite"/>
    </source>
</evidence>
<accession>U1QDJ8</accession>
<dbReference type="AlphaFoldDB" id="U1QDJ8"/>
<evidence type="ECO:0000313" key="2">
    <source>
        <dbReference type="EMBL" id="ERH20386.1"/>
    </source>
</evidence>
<gene>
    <name evidence="2" type="ORF">HMPREF1979_03361</name>
</gene>
<sequence length="69" mass="7292">MCVDPLARVGLTDPGAPRTAGPSVGTPMAAGGRPMRAGVRIAPADERRLQRRCDTIDTTRPRHPSSARS</sequence>
<feature type="compositionally biased region" description="Basic and acidic residues" evidence="1">
    <location>
        <begin position="43"/>
        <end position="60"/>
    </location>
</feature>